<gene>
    <name evidence="3" type="ORF">JZ751_003082</name>
</gene>
<sequence>MTTHNPAPHACRPRTPLSHTYRSPLPRGHIAHLEDAFEDVELSTLKQGVPPPLPPKPRLNSCSDEIGLNDESCLTVRRFPNSANGPAPGLRRQSTPEQGSKAEHSAPDFLSASVSSPGLLSHSTEQDNEDAGTGVNGDGSKQPPAPPQRKERKEFPKPAINGLPPTPKVLMGACFSKVFDGCPLKINCATSWIHPDTKDQYLIFGTEDGIYTLNLNELHEATMEQLRKPGLAAQFQTHRFPDKILPRRFALTTKIPDTKGCHKCCIVRNPYTGHKYLCGALQSGIVLLQWYEPMQRFMLIKHFDFPLPSPLKVFEMLVVPEQEYPLVCVAISQGSEPGQVVRFETINLNSCSSWFTEMGSCGHQVDAIHVTQLERDTVLVCLDKNLKIVNLQGKLKSNKKLASELSFDFCIGSVVCLQDSVLAFWKHGMQGKSFKSNEVTQEISDQSRVFRLLGSDRVVVLESRPTDNPTALSNLYILAGHENSY</sequence>
<feature type="region of interest" description="Disordered" evidence="1">
    <location>
        <begin position="78"/>
        <end position="163"/>
    </location>
</feature>
<evidence type="ECO:0000313" key="4">
    <source>
        <dbReference type="Proteomes" id="UP000824540"/>
    </source>
</evidence>
<comment type="caution">
    <text evidence="3">The sequence shown here is derived from an EMBL/GenBank/DDBJ whole genome shotgun (WGS) entry which is preliminary data.</text>
</comment>
<evidence type="ECO:0000313" key="3">
    <source>
        <dbReference type="EMBL" id="KAG9336734.1"/>
    </source>
</evidence>
<feature type="domain" description="CNH" evidence="2">
    <location>
        <begin position="183"/>
        <end position="458"/>
    </location>
</feature>
<keyword evidence="4" id="KW-1185">Reference proteome</keyword>
<feature type="compositionally biased region" description="Polar residues" evidence="1">
    <location>
        <begin position="112"/>
        <end position="123"/>
    </location>
</feature>
<dbReference type="AlphaFoldDB" id="A0A8T2N9V9"/>
<protein>
    <recommendedName>
        <fullName evidence="2">CNH domain-containing protein</fullName>
    </recommendedName>
</protein>
<dbReference type="Pfam" id="PF00780">
    <property type="entry name" value="CNH"/>
    <property type="match status" value="1"/>
</dbReference>
<name>A0A8T2N9V9_9TELE</name>
<dbReference type="InterPro" id="IPR001180">
    <property type="entry name" value="CNH_dom"/>
</dbReference>
<accession>A0A8T2N9V9</accession>
<feature type="region of interest" description="Disordered" evidence="1">
    <location>
        <begin position="1"/>
        <end position="25"/>
    </location>
</feature>
<dbReference type="Proteomes" id="UP000824540">
    <property type="component" value="Unassembled WGS sequence"/>
</dbReference>
<dbReference type="PROSITE" id="PS50219">
    <property type="entry name" value="CNH"/>
    <property type="match status" value="1"/>
</dbReference>
<dbReference type="OrthoDB" id="8693905at2759"/>
<dbReference type="EMBL" id="JAFBMS010000102">
    <property type="protein sequence ID" value="KAG9336734.1"/>
    <property type="molecule type" value="Genomic_DNA"/>
</dbReference>
<reference evidence="3" key="1">
    <citation type="thesis" date="2021" institute="BYU ScholarsArchive" country="Provo, UT, USA">
        <title>Applications of and Algorithms for Genome Assembly and Genomic Analyses with an Emphasis on Marine Teleosts.</title>
        <authorList>
            <person name="Pickett B.D."/>
        </authorList>
    </citation>
    <scope>NUCLEOTIDE SEQUENCE</scope>
    <source>
        <strain evidence="3">HI-2016</strain>
    </source>
</reference>
<dbReference type="SMART" id="SM00036">
    <property type="entry name" value="CNH"/>
    <property type="match status" value="1"/>
</dbReference>
<organism evidence="3 4">
    <name type="scientific">Albula glossodonta</name>
    <name type="common">roundjaw bonefish</name>
    <dbReference type="NCBI Taxonomy" id="121402"/>
    <lineage>
        <taxon>Eukaryota</taxon>
        <taxon>Metazoa</taxon>
        <taxon>Chordata</taxon>
        <taxon>Craniata</taxon>
        <taxon>Vertebrata</taxon>
        <taxon>Euteleostomi</taxon>
        <taxon>Actinopterygii</taxon>
        <taxon>Neopterygii</taxon>
        <taxon>Teleostei</taxon>
        <taxon>Albuliformes</taxon>
        <taxon>Albulidae</taxon>
        <taxon>Albula</taxon>
    </lineage>
</organism>
<evidence type="ECO:0000259" key="2">
    <source>
        <dbReference type="PROSITE" id="PS50219"/>
    </source>
</evidence>
<evidence type="ECO:0000256" key="1">
    <source>
        <dbReference type="SAM" id="MobiDB-lite"/>
    </source>
</evidence>
<proteinExistence type="predicted"/>